<dbReference type="EMBL" id="JACOOT010000039">
    <property type="protein sequence ID" value="MBC5652687.1"/>
    <property type="molecule type" value="Genomic_DNA"/>
</dbReference>
<organism evidence="1 2">
    <name type="scientific">Blautia segnis</name>
    <dbReference type="NCBI Taxonomy" id="2763030"/>
    <lineage>
        <taxon>Bacteria</taxon>
        <taxon>Bacillati</taxon>
        <taxon>Bacillota</taxon>
        <taxon>Clostridia</taxon>
        <taxon>Lachnospirales</taxon>
        <taxon>Lachnospiraceae</taxon>
        <taxon>Blautia</taxon>
    </lineage>
</organism>
<dbReference type="InterPro" id="IPR032357">
    <property type="entry name" value="DUF4866"/>
</dbReference>
<dbReference type="Proteomes" id="UP000652847">
    <property type="component" value="Unassembled WGS sequence"/>
</dbReference>
<comment type="caution">
    <text evidence="1">The sequence shown here is derived from an EMBL/GenBank/DDBJ whole genome shotgun (WGS) entry which is preliminary data.</text>
</comment>
<dbReference type="Pfam" id="PF16160">
    <property type="entry name" value="DUF4866"/>
    <property type="match status" value="1"/>
</dbReference>
<protein>
    <submittedName>
        <fullName evidence="1">DUF4866 domain-containing protein</fullName>
    </submittedName>
</protein>
<evidence type="ECO:0000313" key="2">
    <source>
        <dbReference type="Proteomes" id="UP000652847"/>
    </source>
</evidence>
<sequence length="268" mass="30837">MKTVLPREHAVEDIFSKILASPEASRRLREVFYQYLDDEHMLVDEDPDHFLQVLFHAYQNGDVSALLLELCGKSMFDLLREAYLIPRKFHGKAGENPVLLTNVEGELLKDAGKMVSAHDYGKFKETFDRHECVPRSRLYLADGYDIVRSYTDGLEIKEEKEERQRGILILYALPDTCKLGLTEAQAYAVVWKTFQEIQQAAPRAVVFYGQETGVKKENPEKPFDELGVLLPIHEFEKKMLQHMEEIDGIVLACRERMMELAGNDSLKL</sequence>
<reference evidence="1 2" key="1">
    <citation type="submission" date="2020-08" db="EMBL/GenBank/DDBJ databases">
        <title>Genome public.</title>
        <authorList>
            <person name="Liu C."/>
            <person name="Sun Q."/>
        </authorList>
    </citation>
    <scope>NUCLEOTIDE SEQUENCE [LARGE SCALE GENOMIC DNA]</scope>
    <source>
        <strain evidence="1 2">BX17</strain>
    </source>
</reference>
<gene>
    <name evidence="1" type="ORF">H8S54_16650</name>
</gene>
<keyword evidence="2" id="KW-1185">Reference proteome</keyword>
<dbReference type="RefSeq" id="WP_117849759.1">
    <property type="nucleotide sequence ID" value="NZ_JACOOT010000039.1"/>
</dbReference>
<evidence type="ECO:0000313" key="1">
    <source>
        <dbReference type="EMBL" id="MBC5652687.1"/>
    </source>
</evidence>
<proteinExistence type="predicted"/>
<dbReference type="AlphaFoldDB" id="A0A8I0DTF2"/>
<name>A0A8I0DTF2_9FIRM</name>
<accession>A0A8I0DTF2</accession>